<dbReference type="AlphaFoldDB" id="A0A6G1H8S5"/>
<feature type="region of interest" description="Disordered" evidence="1">
    <location>
        <begin position="257"/>
        <end position="290"/>
    </location>
</feature>
<proteinExistence type="predicted"/>
<feature type="compositionally biased region" description="Pro residues" evidence="1">
    <location>
        <begin position="24"/>
        <end position="35"/>
    </location>
</feature>
<feature type="compositionally biased region" description="Gly residues" evidence="1">
    <location>
        <begin position="275"/>
        <end position="288"/>
    </location>
</feature>
<sequence length="374" mass="38255">MERRTSLNSRILADLGPRIAPPNRASPPPYTPRRPAPLNLQAQEPALLQPSPTSSTFSTFSEASSASAASAASAATAATTTSMSSTSATSTFASAASTPTTPTFTPALQTVYAPLGPGNRALTVRINAGTTIHGHSNLVVPRNIDALEIARAVVAAIRQYDAQVRMSETQAQAQSQTQTQPAHTTTPPQAEHRHNDRSIVVELNTPVSVAGNQNIVGQGAPAAAALAKKMALRAVGRMREIAALKTSVAVGFGVGAETGGEVSGNGSGSVSRDSGGLGGDGNGSGSGMRGAARMRMRGRRAVSAGMARGGNGNGIGIARIGGLKRKAEDLDEQQEEIGARRIKREKIEVKVEDVEEGATESFTGRGGSDAGSGA</sequence>
<dbReference type="EMBL" id="ML977145">
    <property type="protein sequence ID" value="KAF1989462.1"/>
    <property type="molecule type" value="Genomic_DNA"/>
</dbReference>
<evidence type="ECO:0000313" key="2">
    <source>
        <dbReference type="EMBL" id="KAF1989462.1"/>
    </source>
</evidence>
<gene>
    <name evidence="2" type="ORF">K402DRAFT_273154</name>
</gene>
<name>A0A6G1H8S5_9PEZI</name>
<feature type="compositionally biased region" description="Gly residues" evidence="1">
    <location>
        <begin position="257"/>
        <end position="267"/>
    </location>
</feature>
<protein>
    <submittedName>
        <fullName evidence="2">Uncharacterized protein</fullName>
    </submittedName>
</protein>
<dbReference type="Proteomes" id="UP000800041">
    <property type="component" value="Unassembled WGS sequence"/>
</dbReference>
<accession>A0A6G1H8S5</accession>
<evidence type="ECO:0000256" key="1">
    <source>
        <dbReference type="SAM" id="MobiDB-lite"/>
    </source>
</evidence>
<feature type="compositionally biased region" description="Low complexity" evidence="1">
    <location>
        <begin position="169"/>
        <end position="189"/>
    </location>
</feature>
<organism evidence="2 3">
    <name type="scientific">Aulographum hederae CBS 113979</name>
    <dbReference type="NCBI Taxonomy" id="1176131"/>
    <lineage>
        <taxon>Eukaryota</taxon>
        <taxon>Fungi</taxon>
        <taxon>Dikarya</taxon>
        <taxon>Ascomycota</taxon>
        <taxon>Pezizomycotina</taxon>
        <taxon>Dothideomycetes</taxon>
        <taxon>Pleosporomycetidae</taxon>
        <taxon>Aulographales</taxon>
        <taxon>Aulographaceae</taxon>
    </lineage>
</organism>
<evidence type="ECO:0000313" key="3">
    <source>
        <dbReference type="Proteomes" id="UP000800041"/>
    </source>
</evidence>
<keyword evidence="3" id="KW-1185">Reference proteome</keyword>
<feature type="region of interest" description="Disordered" evidence="1">
    <location>
        <begin position="352"/>
        <end position="374"/>
    </location>
</feature>
<reference evidence="2" key="1">
    <citation type="journal article" date="2020" name="Stud. Mycol.">
        <title>101 Dothideomycetes genomes: a test case for predicting lifestyles and emergence of pathogens.</title>
        <authorList>
            <person name="Haridas S."/>
            <person name="Albert R."/>
            <person name="Binder M."/>
            <person name="Bloem J."/>
            <person name="Labutti K."/>
            <person name="Salamov A."/>
            <person name="Andreopoulos B."/>
            <person name="Baker S."/>
            <person name="Barry K."/>
            <person name="Bills G."/>
            <person name="Bluhm B."/>
            <person name="Cannon C."/>
            <person name="Castanera R."/>
            <person name="Culley D."/>
            <person name="Daum C."/>
            <person name="Ezra D."/>
            <person name="Gonzalez J."/>
            <person name="Henrissat B."/>
            <person name="Kuo A."/>
            <person name="Liang C."/>
            <person name="Lipzen A."/>
            <person name="Lutzoni F."/>
            <person name="Magnuson J."/>
            <person name="Mondo S."/>
            <person name="Nolan M."/>
            <person name="Ohm R."/>
            <person name="Pangilinan J."/>
            <person name="Park H.-J."/>
            <person name="Ramirez L."/>
            <person name="Alfaro M."/>
            <person name="Sun H."/>
            <person name="Tritt A."/>
            <person name="Yoshinaga Y."/>
            <person name="Zwiers L.-H."/>
            <person name="Turgeon B."/>
            <person name="Goodwin S."/>
            <person name="Spatafora J."/>
            <person name="Crous P."/>
            <person name="Grigoriev I."/>
        </authorList>
    </citation>
    <scope>NUCLEOTIDE SEQUENCE</scope>
    <source>
        <strain evidence="2">CBS 113979</strain>
    </source>
</reference>
<feature type="compositionally biased region" description="Gly residues" evidence="1">
    <location>
        <begin position="364"/>
        <end position="374"/>
    </location>
</feature>
<feature type="region of interest" description="Disordered" evidence="1">
    <location>
        <begin position="168"/>
        <end position="194"/>
    </location>
</feature>
<feature type="region of interest" description="Disordered" evidence="1">
    <location>
        <begin position="1"/>
        <end position="59"/>
    </location>
</feature>